<proteinExistence type="predicted"/>
<evidence type="ECO:0000313" key="4">
    <source>
        <dbReference type="EMBL" id="POS86627.1"/>
    </source>
</evidence>
<dbReference type="GO" id="GO:0007023">
    <property type="term" value="P:post-chaperonin tubulin folding pathway"/>
    <property type="evidence" value="ECO:0007669"/>
    <property type="project" value="InterPro"/>
</dbReference>
<gene>
    <name evidence="4" type="ORF">EPUL_002991</name>
</gene>
<evidence type="ECO:0000256" key="1">
    <source>
        <dbReference type="ARBA" id="ARBA00023186"/>
    </source>
</evidence>
<dbReference type="Pfam" id="PF12612">
    <property type="entry name" value="TFCD_C"/>
    <property type="match status" value="1"/>
</dbReference>
<dbReference type="GO" id="GO:0005096">
    <property type="term" value="F:GTPase activator activity"/>
    <property type="evidence" value="ECO:0007669"/>
    <property type="project" value="InterPro"/>
</dbReference>
<evidence type="ECO:0000259" key="3">
    <source>
        <dbReference type="Pfam" id="PF25767"/>
    </source>
</evidence>
<dbReference type="Pfam" id="PF23579">
    <property type="entry name" value="ARM_TBCD"/>
    <property type="match status" value="1"/>
</dbReference>
<accession>A0A2S4PX93</accession>
<dbReference type="InterPro" id="IPR033162">
    <property type="entry name" value="TBCD"/>
</dbReference>
<dbReference type="PANTHER" id="PTHR12658:SF0">
    <property type="entry name" value="TUBULIN-SPECIFIC CHAPERONE D"/>
    <property type="match status" value="1"/>
</dbReference>
<feature type="domain" description="Tubulin-folding cofactor D ARM repeats" evidence="3">
    <location>
        <begin position="468"/>
        <end position="607"/>
    </location>
</feature>
<keyword evidence="5" id="KW-1185">Reference proteome</keyword>
<dbReference type="PANTHER" id="PTHR12658">
    <property type="entry name" value="BETA-TUBULIN COFACTOR D"/>
    <property type="match status" value="1"/>
</dbReference>
<dbReference type="Pfam" id="PF25767">
    <property type="entry name" value="ARM_TBCD_2nd"/>
    <property type="match status" value="1"/>
</dbReference>
<dbReference type="SUPFAM" id="SSF48371">
    <property type="entry name" value="ARM repeat"/>
    <property type="match status" value="1"/>
</dbReference>
<comment type="caution">
    <text evidence="4">The sequence shown here is derived from an EMBL/GenBank/DDBJ whole genome shotgun (WGS) entry which is preliminary data.</text>
</comment>
<keyword evidence="1" id="KW-0143">Chaperone</keyword>
<dbReference type="InterPro" id="IPR058033">
    <property type="entry name" value="ARM_TBCD_2nd"/>
</dbReference>
<evidence type="ECO:0000259" key="2">
    <source>
        <dbReference type="Pfam" id="PF12612"/>
    </source>
</evidence>
<dbReference type="STRING" id="225359.A0A2S4PX93"/>
<organism evidence="4 5">
    <name type="scientific">Erysiphe pulchra</name>
    <dbReference type="NCBI Taxonomy" id="225359"/>
    <lineage>
        <taxon>Eukaryota</taxon>
        <taxon>Fungi</taxon>
        <taxon>Dikarya</taxon>
        <taxon>Ascomycota</taxon>
        <taxon>Pezizomycotina</taxon>
        <taxon>Leotiomycetes</taxon>
        <taxon>Erysiphales</taxon>
        <taxon>Erysiphaceae</taxon>
        <taxon>Erysiphe</taxon>
    </lineage>
</organism>
<dbReference type="OrthoDB" id="10253476at2759"/>
<evidence type="ECO:0000313" key="5">
    <source>
        <dbReference type="Proteomes" id="UP000237438"/>
    </source>
</evidence>
<feature type="domain" description="Tubulin-folding cofactor D C-terminal" evidence="2">
    <location>
        <begin position="1069"/>
        <end position="1260"/>
    </location>
</feature>
<reference evidence="4 5" key="1">
    <citation type="submission" date="2017-10" db="EMBL/GenBank/DDBJ databases">
        <title>Development of genomic resources for the powdery mildew, Erysiphe pulchra.</title>
        <authorList>
            <person name="Wadl P.A."/>
            <person name="Mack B.M."/>
            <person name="Moore G."/>
            <person name="Beltz S.B."/>
        </authorList>
    </citation>
    <scope>NUCLEOTIDE SEQUENCE [LARGE SCALE GENOMIC DNA]</scope>
    <source>
        <strain evidence="4">Cflorida</strain>
    </source>
</reference>
<sequence>MDITEDEPDVKLQHDSAELISDLSTSLQPMLWKSNKSGKKILRARVRDRDLTKLLNIIDTFQELPQLLDPHLQNFISVLTDSLLANLRSPPTFFSKNNVLLLVPTCTAVCKLLYRFCKVRGEKVIVRFMSTEVKHIELLISALEERISKQNDTNAVGVENWQINKDTISCWEETYCLLLWLSQLILAPFDLASISSDIPHLIQSEVKGLTLPVDSPKIAIRIVPLAIHCLFLPGKEKDAAKSLLARFALRKDMQCNCTTTVLIKWSLSQLQPDSQVVTHQYLGVLSFLSGVLSLSIGTKDMERHIFAIFEKVQQLSSSSDKQLKALNDNAVARKLIIKILRSVALISFQRLQEQLCFQMIESVIGYMLEAVSDSATPIRLAASKALSIITLKLTDEMSDEVIQCILSELNENLMWVETSRFYRPNYAMEESMRQYLELPAELSNENFTSNANKTKWVEVEKVRNLDLSRVNALVWHGIMMTLSYLVYKRSIKSSNLSSAISALRLGLLFEQRSTTGNSVGTFVRDAACFGIWSLARRYTTTELQNVVIKKENNLLHLNEVPKSTLQILALDLLTSATLDPAGNIRRGASAALQELIGRHPNTIEKGIELVQIVDYHNIALRIRAIEVVALDASSLSDQYETAILENLYGWLGIRNSDKSVRQVVATVIGKLIWAKQSRAGQLHSESLIFRMIDRIVSEILLLKPRQADERHGLILTFNEIIKRFVAHTTKARLEKELYSVQLEIKRPLEPVLCDKKCQELSFLEISPKESPFLFLVRSLLRDITSILTNFNLNQSSYRASKLSFEAVGQLLISGFQLAKIDLIFRELENKRSITQTDPTLVIQNVQMLSLHLLQNLDIHYSLSTTQQLKAEKQYEVIVTAYRMKTGPPQRFMKLAKDSLNRLLGSSDKELVNIVSTAAADFGLLSGPDTNWFPEWNSKAFKAEFKSQNDQCGAYIYTMFRFPTSLYHLWNNDNESFASSVNRIWHKVKNFDIRVMMMRYLSSSFAIRECLLDYSDLIKTGLDDYTTTYQGDVGSLVRIESIKAVAIICEQIFAQDKRHVEKEKSEIFEQLVPRLLRLAAERLDRVRTEAKKSLVFISSLKSESLQIFSRLTSLFISSKAYYQCLLEIQCILFPPLINGHLFNRFLSGYVTSADGGSEDVISASRSALVNFCTDSSATSHDLENLLSTDNNNNCSNDSYIFTALLQIISSRSQRICISALEILAFLTSLGRFDRQALLKGISILDEVEKVLSKRVDNIKQIEASIKLFGAFLMIEGPCCLSADTFISFRERVICSLTRTLIHQYPKIRNITADEIFFRTGYGKSVDWTSETRLSEMEAIRHSLLNSNALKVK</sequence>
<dbReference type="GO" id="GO:0007021">
    <property type="term" value="P:tubulin complex assembly"/>
    <property type="evidence" value="ECO:0007669"/>
    <property type="project" value="InterPro"/>
</dbReference>
<protein>
    <submittedName>
        <fullName evidence="4">Uncharacterized protein</fullName>
    </submittedName>
</protein>
<dbReference type="Proteomes" id="UP000237438">
    <property type="component" value="Unassembled WGS sequence"/>
</dbReference>
<dbReference type="InterPro" id="IPR022577">
    <property type="entry name" value="TBCD_C"/>
</dbReference>
<dbReference type="InterPro" id="IPR016024">
    <property type="entry name" value="ARM-type_fold"/>
</dbReference>
<dbReference type="EMBL" id="PEDP01000286">
    <property type="protein sequence ID" value="POS86627.1"/>
    <property type="molecule type" value="Genomic_DNA"/>
</dbReference>
<dbReference type="GO" id="GO:0000226">
    <property type="term" value="P:microtubule cytoskeleton organization"/>
    <property type="evidence" value="ECO:0007669"/>
    <property type="project" value="TreeGrafter"/>
</dbReference>
<dbReference type="GO" id="GO:0048487">
    <property type="term" value="F:beta-tubulin binding"/>
    <property type="evidence" value="ECO:0007669"/>
    <property type="project" value="InterPro"/>
</dbReference>
<name>A0A2S4PX93_9PEZI</name>